<feature type="transmembrane region" description="Helical" evidence="1">
    <location>
        <begin position="47"/>
        <end position="65"/>
    </location>
</feature>
<evidence type="ECO:0008006" key="4">
    <source>
        <dbReference type="Google" id="ProtNLM"/>
    </source>
</evidence>
<sequence length="186" mass="20251">MDYRRIACGQLLWRRTFRWASCVLPGAFGAMASYAVFDGFLSSDPDAFKAAGLILIVGGLVLRITRSRIHLAEGRVVVVNPVFWYSVPYAAVHRAEAAPGSGLVLRTKQDFRGEPEVFSVGFAGSLLDHRFQTAAKAAEAIGKAKKRSPRGGAAEQEIEYGMVRDAVFEAMLVLALACFVASFFTQ</sequence>
<protein>
    <recommendedName>
        <fullName evidence="4">PH domain-containing protein</fullName>
    </recommendedName>
</protein>
<feature type="transmembrane region" description="Helical" evidence="1">
    <location>
        <begin position="21"/>
        <end position="41"/>
    </location>
</feature>
<evidence type="ECO:0000313" key="3">
    <source>
        <dbReference type="Proteomes" id="UP001163878"/>
    </source>
</evidence>
<feature type="transmembrane region" description="Helical" evidence="1">
    <location>
        <begin position="166"/>
        <end position="184"/>
    </location>
</feature>
<gene>
    <name evidence="2" type="ORF">OGH68_17315</name>
</gene>
<name>A0ABY6I7U7_STRPE</name>
<keyword evidence="1" id="KW-0812">Transmembrane</keyword>
<organism evidence="2 3">
    <name type="scientific">Streptomyces peucetius</name>
    <dbReference type="NCBI Taxonomy" id="1950"/>
    <lineage>
        <taxon>Bacteria</taxon>
        <taxon>Bacillati</taxon>
        <taxon>Actinomycetota</taxon>
        <taxon>Actinomycetes</taxon>
        <taxon>Kitasatosporales</taxon>
        <taxon>Streptomycetaceae</taxon>
        <taxon>Streptomyces</taxon>
    </lineage>
</organism>
<reference evidence="2" key="1">
    <citation type="submission" date="2022-10" db="EMBL/GenBank/DDBJ databases">
        <title>Cytochrome P450 Catalyzes Benzene Ring Formation in the Biosynthesis of Trialkyl-Substituted Aromatic Polyketides.</title>
        <authorList>
            <person name="Zhao E."/>
            <person name="Ge H."/>
        </authorList>
    </citation>
    <scope>NUCLEOTIDE SEQUENCE</scope>
    <source>
        <strain evidence="2">NA0869</strain>
    </source>
</reference>
<dbReference type="EMBL" id="CP107567">
    <property type="protein sequence ID" value="UYQ63072.1"/>
    <property type="molecule type" value="Genomic_DNA"/>
</dbReference>
<dbReference type="RefSeq" id="WP_264245049.1">
    <property type="nucleotide sequence ID" value="NZ_CP107567.1"/>
</dbReference>
<proteinExistence type="predicted"/>
<keyword evidence="1" id="KW-0472">Membrane</keyword>
<keyword evidence="3" id="KW-1185">Reference proteome</keyword>
<keyword evidence="1" id="KW-1133">Transmembrane helix</keyword>
<evidence type="ECO:0000313" key="2">
    <source>
        <dbReference type="EMBL" id="UYQ63072.1"/>
    </source>
</evidence>
<accession>A0ABY6I7U7</accession>
<dbReference type="Proteomes" id="UP001163878">
    <property type="component" value="Chromosome"/>
</dbReference>
<evidence type="ECO:0000256" key="1">
    <source>
        <dbReference type="SAM" id="Phobius"/>
    </source>
</evidence>